<organism evidence="1 2">
    <name type="scientific">Brenneria populi</name>
    <dbReference type="NCBI Taxonomy" id="1505588"/>
    <lineage>
        <taxon>Bacteria</taxon>
        <taxon>Pseudomonadati</taxon>
        <taxon>Pseudomonadota</taxon>
        <taxon>Gammaproteobacteria</taxon>
        <taxon>Enterobacterales</taxon>
        <taxon>Pectobacteriaceae</taxon>
        <taxon>Brenneria</taxon>
    </lineage>
</organism>
<evidence type="ECO:0000313" key="1">
    <source>
        <dbReference type="EMBL" id="MEC5343147.1"/>
    </source>
</evidence>
<name>A0ABU6JRB6_9GAMM</name>
<dbReference type="RefSeq" id="WP_327618131.1">
    <property type="nucleotide sequence ID" value="NZ_JAYWTM010000007.1"/>
</dbReference>
<keyword evidence="2" id="KW-1185">Reference proteome</keyword>
<gene>
    <name evidence="1" type="ORF">VSX58_11140</name>
</gene>
<evidence type="ECO:0000313" key="2">
    <source>
        <dbReference type="Proteomes" id="UP001309705"/>
    </source>
</evidence>
<reference evidence="1 2" key="1">
    <citation type="journal article" date="2017" name="Int. J. Syst. Evol. Microbiol.">
        <title>Brenneria populi subsp. brevivirga subsp. nov. isolated from symptomatic bark of Populus x euramericana canker, and description of Brenneria populi subsp. populi subsp. nov.</title>
        <authorList>
            <person name="Zheng M.H."/>
            <person name="Piao C.G."/>
            <person name="Xue H."/>
            <person name="Guo M.W."/>
            <person name="Li Y."/>
        </authorList>
    </citation>
    <scope>NUCLEOTIDE SEQUENCE [LARGE SCALE GENOMIC DNA]</scope>
    <source>
        <strain evidence="1 2">D9-5</strain>
    </source>
</reference>
<accession>A0ABU6JRB6</accession>
<proteinExistence type="predicted"/>
<protein>
    <submittedName>
        <fullName evidence="1">Uncharacterized protein</fullName>
    </submittedName>
</protein>
<sequence>MLASRARNLFLVAVEGVLKNDKMLADGNYYNTLVMGRWHDGVKESRRQKARCE</sequence>
<comment type="caution">
    <text evidence="1">The sequence shown here is derived from an EMBL/GenBank/DDBJ whole genome shotgun (WGS) entry which is preliminary data.</text>
</comment>
<dbReference type="Proteomes" id="UP001309705">
    <property type="component" value="Unassembled WGS sequence"/>
</dbReference>
<dbReference type="EMBL" id="JAYWTM010000007">
    <property type="protein sequence ID" value="MEC5343147.1"/>
    <property type="molecule type" value="Genomic_DNA"/>
</dbReference>